<dbReference type="Gene3D" id="3.40.50.360">
    <property type="match status" value="1"/>
</dbReference>
<dbReference type="PANTHER" id="PTHR38030">
    <property type="entry name" value="PROTOPORPHYRINOGEN IX DEHYDROGENASE [MENAQUINONE]"/>
    <property type="match status" value="1"/>
</dbReference>
<dbReference type="GO" id="GO:0006783">
    <property type="term" value="P:heme biosynthetic process"/>
    <property type="evidence" value="ECO:0007669"/>
    <property type="project" value="TreeGrafter"/>
</dbReference>
<dbReference type="GeneID" id="78478888"/>
<dbReference type="EMBL" id="CP011391">
    <property type="protein sequence ID" value="AMK55479.1"/>
    <property type="molecule type" value="Genomic_DNA"/>
</dbReference>
<protein>
    <recommendedName>
        <fullName evidence="1">Flavodoxin domain-containing protein</fullName>
    </recommendedName>
</protein>
<dbReference type="GO" id="GO:0010181">
    <property type="term" value="F:FMN binding"/>
    <property type="evidence" value="ECO:0007669"/>
    <property type="project" value="TreeGrafter"/>
</dbReference>
<accession>A0A140DXV2</accession>
<name>A0A140DXV2_9FIRM</name>
<dbReference type="Pfam" id="PF12724">
    <property type="entry name" value="Flavodoxin_5"/>
    <property type="match status" value="1"/>
</dbReference>
<evidence type="ECO:0000259" key="1">
    <source>
        <dbReference type="Pfam" id="PF12724"/>
    </source>
</evidence>
<dbReference type="GO" id="GO:0070819">
    <property type="term" value="F:menaquinone-dependent protoporphyrinogen oxidase activity"/>
    <property type="evidence" value="ECO:0007669"/>
    <property type="project" value="TreeGrafter"/>
</dbReference>
<dbReference type="SUPFAM" id="SSF52218">
    <property type="entry name" value="Flavoproteins"/>
    <property type="match status" value="1"/>
</dbReference>
<dbReference type="InterPro" id="IPR026816">
    <property type="entry name" value="Flavodoxin_dom"/>
</dbReference>
<reference evidence="2 3" key="1">
    <citation type="journal article" date="2016" name="Gut Pathog.">
        <title>Whole genome sequencing of "Faecalibaculum rodentium" ALO17, isolated from C57BL/6J laboratory mouse feces.</title>
        <authorList>
            <person name="Lim S."/>
            <person name="Chang D.H."/>
            <person name="Ahn S."/>
            <person name="Kim B.C."/>
        </authorList>
    </citation>
    <scope>NUCLEOTIDE SEQUENCE [LARGE SCALE GENOMIC DNA]</scope>
    <source>
        <strain evidence="2 3">Alo17</strain>
    </source>
</reference>
<dbReference type="PANTHER" id="PTHR38030:SF2">
    <property type="entry name" value="PROTOPORPHYRINOGEN IX DEHYDROGENASE [QUINONE]"/>
    <property type="match status" value="1"/>
</dbReference>
<dbReference type="STRING" id="1702221.AALO17_23450"/>
<proteinExistence type="predicted"/>
<dbReference type="AlphaFoldDB" id="A0A140DXV2"/>
<organism evidence="2 3">
    <name type="scientific">Faecalibaculum rodentium</name>
    <dbReference type="NCBI Taxonomy" id="1702221"/>
    <lineage>
        <taxon>Bacteria</taxon>
        <taxon>Bacillati</taxon>
        <taxon>Bacillota</taxon>
        <taxon>Erysipelotrichia</taxon>
        <taxon>Erysipelotrichales</taxon>
        <taxon>Erysipelotrichaceae</taxon>
        <taxon>Faecalibaculum</taxon>
    </lineage>
</organism>
<dbReference type="Proteomes" id="UP000069771">
    <property type="component" value="Chromosome"/>
</dbReference>
<gene>
    <name evidence="2" type="ORF">AALO17_23450</name>
</gene>
<feature type="domain" description="Flavodoxin" evidence="1">
    <location>
        <begin position="4"/>
        <end position="139"/>
    </location>
</feature>
<evidence type="ECO:0000313" key="2">
    <source>
        <dbReference type="EMBL" id="AMK55479.1"/>
    </source>
</evidence>
<evidence type="ECO:0000313" key="3">
    <source>
        <dbReference type="Proteomes" id="UP000069771"/>
    </source>
</evidence>
<dbReference type="RefSeq" id="WP_067559195.1">
    <property type="nucleotide sequence ID" value="NZ_CANRYF010000008.1"/>
</dbReference>
<dbReference type="KEGG" id="fro:AALO17_23450"/>
<dbReference type="InterPro" id="IPR052200">
    <property type="entry name" value="Protoporphyrinogen_IX_DH"/>
</dbReference>
<sequence>MRTVVVYHSQTGFTRRYAEWIADAAGGDCFTLQEARKRDLSGYDAIVYGGWACAGQISKIGWFEEQIPAWNGKRLAAFCVGASPADDPEGQVFLDKTVQDLAAANVQVFYCPGGLNYEAMSLRYRLMMKAFLAGLRAKKDRTPQEEVMAAMLGSSYDISDRRYIEPVLAFLSETQKDQEEDC</sequence>
<dbReference type="OrthoDB" id="2146857at2"/>
<dbReference type="InterPro" id="IPR029039">
    <property type="entry name" value="Flavoprotein-like_sf"/>
</dbReference>
<keyword evidence="3" id="KW-1185">Reference proteome</keyword>